<evidence type="ECO:0000256" key="3">
    <source>
        <dbReference type="ARBA" id="ARBA00022741"/>
    </source>
</evidence>
<dbReference type="GO" id="GO:0005524">
    <property type="term" value="F:ATP binding"/>
    <property type="evidence" value="ECO:0007669"/>
    <property type="project" value="UniProtKB-KW"/>
</dbReference>
<evidence type="ECO:0000313" key="7">
    <source>
        <dbReference type="Proteomes" id="UP001081283"/>
    </source>
</evidence>
<dbReference type="PROSITE" id="PS00211">
    <property type="entry name" value="ABC_TRANSPORTER_1"/>
    <property type="match status" value="1"/>
</dbReference>
<evidence type="ECO:0000256" key="2">
    <source>
        <dbReference type="ARBA" id="ARBA00022448"/>
    </source>
</evidence>
<keyword evidence="7" id="KW-1185">Reference proteome</keyword>
<dbReference type="InterPro" id="IPR051120">
    <property type="entry name" value="ABC_AA/LPS_Transport"/>
</dbReference>
<feature type="domain" description="ABC transporter" evidence="5">
    <location>
        <begin position="12"/>
        <end position="258"/>
    </location>
</feature>
<keyword evidence="4 6" id="KW-0067">ATP-binding</keyword>
<proteinExistence type="inferred from homology"/>
<dbReference type="PROSITE" id="PS50893">
    <property type="entry name" value="ABC_TRANSPORTER_2"/>
    <property type="match status" value="1"/>
</dbReference>
<sequence length="263" mass="28278">MTTAPATARPILEAGDIVKDYPSVKVLKQVNLSVMEGDTLAVIGPNGAGKTTLFKVLSGEVFAGSGAVIYNGRDITRMPAWRRVRMGFGRSFQVASVFLDLTAAENVLVAVEAYLAQKPAGSGPGFRCRPAADVRDLVEEILVEVDLAGKGSHEARFLSHGDKKRLELAMSLALRPRILLLDEPTAGMAPADRQASIELIAAVKQRHGMTVVLTEHDMDVVFGLASRVVVLHHGELIAAGTPDEVRENPMVREVYLGAETHYA</sequence>
<dbReference type="Pfam" id="PF00005">
    <property type="entry name" value="ABC_tran"/>
    <property type="match status" value="1"/>
</dbReference>
<organism evidence="6 7">
    <name type="scientific">Hoeflea ulvae</name>
    <dbReference type="NCBI Taxonomy" id="2983764"/>
    <lineage>
        <taxon>Bacteria</taxon>
        <taxon>Pseudomonadati</taxon>
        <taxon>Pseudomonadota</taxon>
        <taxon>Alphaproteobacteria</taxon>
        <taxon>Hyphomicrobiales</taxon>
        <taxon>Rhizobiaceae</taxon>
        <taxon>Hoeflea</taxon>
    </lineage>
</organism>
<keyword evidence="2" id="KW-0813">Transport</keyword>
<evidence type="ECO:0000256" key="4">
    <source>
        <dbReference type="ARBA" id="ARBA00022840"/>
    </source>
</evidence>
<dbReference type="CDD" id="cd03219">
    <property type="entry name" value="ABC_Mj1267_LivG_branched"/>
    <property type="match status" value="1"/>
</dbReference>
<reference evidence="6" key="1">
    <citation type="submission" date="2022-10" db="EMBL/GenBank/DDBJ databases">
        <title>Hoeflea sp. J2-29, isolated from marine algae.</title>
        <authorList>
            <person name="Kristyanto S."/>
            <person name="Kim J.M."/>
            <person name="Jeon C.O."/>
        </authorList>
    </citation>
    <scope>NUCLEOTIDE SEQUENCE</scope>
    <source>
        <strain evidence="6">J2-29</strain>
    </source>
</reference>
<keyword evidence="3" id="KW-0547">Nucleotide-binding</keyword>
<evidence type="ECO:0000313" key="6">
    <source>
        <dbReference type="EMBL" id="MCY0096804.1"/>
    </source>
</evidence>
<dbReference type="InterPro" id="IPR032823">
    <property type="entry name" value="BCA_ABC_TP_C"/>
</dbReference>
<dbReference type="PANTHER" id="PTHR45772:SF8">
    <property type="entry name" value="HIGH-AFFINITY BRANCHED-CHAIN AMINO ACID TRANSPORT ATP-BINDING PROTEIN"/>
    <property type="match status" value="1"/>
</dbReference>
<comment type="similarity">
    <text evidence="1">Belongs to the ABC transporter superfamily.</text>
</comment>
<dbReference type="Pfam" id="PF12399">
    <property type="entry name" value="BCA_ABC_TP_C"/>
    <property type="match status" value="1"/>
</dbReference>
<comment type="caution">
    <text evidence="6">The sequence shown here is derived from an EMBL/GenBank/DDBJ whole genome shotgun (WGS) entry which is preliminary data.</text>
</comment>
<dbReference type="EMBL" id="JAOVZQ010000001">
    <property type="protein sequence ID" value="MCY0096804.1"/>
    <property type="molecule type" value="Genomic_DNA"/>
</dbReference>
<protein>
    <submittedName>
        <fullName evidence="6">ABC transporter ATP-binding protein</fullName>
    </submittedName>
</protein>
<name>A0ABT3YLM9_9HYPH</name>
<evidence type="ECO:0000256" key="1">
    <source>
        <dbReference type="ARBA" id="ARBA00005417"/>
    </source>
</evidence>
<evidence type="ECO:0000259" key="5">
    <source>
        <dbReference type="PROSITE" id="PS50893"/>
    </source>
</evidence>
<dbReference type="Gene3D" id="3.40.50.300">
    <property type="entry name" value="P-loop containing nucleotide triphosphate hydrolases"/>
    <property type="match status" value="1"/>
</dbReference>
<gene>
    <name evidence="6" type="ORF">OEG82_22720</name>
</gene>
<dbReference type="InterPro" id="IPR017871">
    <property type="entry name" value="ABC_transporter-like_CS"/>
</dbReference>
<dbReference type="SMART" id="SM00382">
    <property type="entry name" value="AAA"/>
    <property type="match status" value="1"/>
</dbReference>
<accession>A0ABT3YLM9</accession>
<dbReference type="SUPFAM" id="SSF52540">
    <property type="entry name" value="P-loop containing nucleoside triphosphate hydrolases"/>
    <property type="match status" value="1"/>
</dbReference>
<dbReference type="Proteomes" id="UP001081283">
    <property type="component" value="Unassembled WGS sequence"/>
</dbReference>
<dbReference type="RefSeq" id="WP_267614628.1">
    <property type="nucleotide sequence ID" value="NZ_JAOVZQ010000001.1"/>
</dbReference>
<dbReference type="InterPro" id="IPR003439">
    <property type="entry name" value="ABC_transporter-like_ATP-bd"/>
</dbReference>
<dbReference type="PANTHER" id="PTHR45772">
    <property type="entry name" value="CONSERVED COMPONENT OF ABC TRANSPORTER FOR NATURAL AMINO ACIDS-RELATED"/>
    <property type="match status" value="1"/>
</dbReference>
<dbReference type="InterPro" id="IPR027417">
    <property type="entry name" value="P-loop_NTPase"/>
</dbReference>
<dbReference type="InterPro" id="IPR003593">
    <property type="entry name" value="AAA+_ATPase"/>
</dbReference>